<dbReference type="AlphaFoldDB" id="A0AAW2TE20"/>
<dbReference type="Pfam" id="PF25463">
    <property type="entry name" value="DUF7899"/>
    <property type="match status" value="1"/>
</dbReference>
<dbReference type="EMBL" id="JACGWJ010000008">
    <property type="protein sequence ID" value="KAL0403011.1"/>
    <property type="molecule type" value="Genomic_DNA"/>
</dbReference>
<dbReference type="PANTHER" id="PTHR31789:SF1">
    <property type="entry name" value="OS05G0482600 PROTEIN"/>
    <property type="match status" value="1"/>
</dbReference>
<evidence type="ECO:0000313" key="1">
    <source>
        <dbReference type="EMBL" id="KAL0403011.1"/>
    </source>
</evidence>
<reference evidence="1" key="2">
    <citation type="journal article" date="2024" name="Plant">
        <title>Genomic evolution and insights into agronomic trait innovations of Sesamum species.</title>
        <authorList>
            <person name="Miao H."/>
            <person name="Wang L."/>
            <person name="Qu L."/>
            <person name="Liu H."/>
            <person name="Sun Y."/>
            <person name="Le M."/>
            <person name="Wang Q."/>
            <person name="Wei S."/>
            <person name="Zheng Y."/>
            <person name="Lin W."/>
            <person name="Duan Y."/>
            <person name="Cao H."/>
            <person name="Xiong S."/>
            <person name="Wang X."/>
            <person name="Wei L."/>
            <person name="Li C."/>
            <person name="Ma Q."/>
            <person name="Ju M."/>
            <person name="Zhao R."/>
            <person name="Li G."/>
            <person name="Mu C."/>
            <person name="Tian Q."/>
            <person name="Mei H."/>
            <person name="Zhang T."/>
            <person name="Gao T."/>
            <person name="Zhang H."/>
        </authorList>
    </citation>
    <scope>NUCLEOTIDE SEQUENCE</scope>
    <source>
        <strain evidence="1">G02</strain>
    </source>
</reference>
<accession>A0AAW2TE20</accession>
<gene>
    <name evidence="1" type="ORF">Sradi_1941900</name>
</gene>
<dbReference type="SUPFAM" id="SSF69322">
    <property type="entry name" value="Tricorn protease domain 2"/>
    <property type="match status" value="1"/>
</dbReference>
<protein>
    <submittedName>
        <fullName evidence="1">Uncharacterized protein</fullName>
    </submittedName>
</protein>
<dbReference type="InterPro" id="IPR015943">
    <property type="entry name" value="WD40/YVTN_repeat-like_dom_sf"/>
</dbReference>
<dbReference type="Gene3D" id="2.130.10.10">
    <property type="entry name" value="YVTN repeat-like/Quinoprotein amine dehydrogenase"/>
    <property type="match status" value="1"/>
</dbReference>
<organism evidence="1">
    <name type="scientific">Sesamum radiatum</name>
    <name type="common">Black benniseed</name>
    <dbReference type="NCBI Taxonomy" id="300843"/>
    <lineage>
        <taxon>Eukaryota</taxon>
        <taxon>Viridiplantae</taxon>
        <taxon>Streptophyta</taxon>
        <taxon>Embryophyta</taxon>
        <taxon>Tracheophyta</taxon>
        <taxon>Spermatophyta</taxon>
        <taxon>Magnoliopsida</taxon>
        <taxon>eudicotyledons</taxon>
        <taxon>Gunneridae</taxon>
        <taxon>Pentapetalae</taxon>
        <taxon>asterids</taxon>
        <taxon>lamiids</taxon>
        <taxon>Lamiales</taxon>
        <taxon>Pedaliaceae</taxon>
        <taxon>Sesamum</taxon>
    </lineage>
</organism>
<sequence>MEGRRITASPRPCSGRRVVAKKRPRGGLDGFVNSVKKLQRREISSKRDRSFSMSDSQERFRNIRLQLRDFCFKGLDMYYVLHFPLAYVIPGLKTCRVFLKGISEEYDTHDPKGYCPLSLPFFKKRSKIIEIVAAHDIVFALAQSGICAAFSRETNERICFLNVGPDEVIRSLFYNKNNDSLITVSVYASDNFSSLKCRTTRIEYIRRAQPDAGFALFESESLKWPGFVEFDDVNGKVLTYSAQDSIYKVFDLKNYTMLYSISDKNVQEIKISPGIMLLIFMKTYGGVPLKILSIEDGTVLKSFSHLLHRNKKVDFIEQFNEKLLVKQENENLQILDVRTSQLTEVSRTEFMTPSAFIFLYENQLFLTFRNRTVAVWNFRGELVTSFEDHLLWHHDCNTNNIYITSDQDLIISYCKAESDEPLSDGNVGSINISNILTGKCLAKINACNTLPLGECSCSASCGGRNCNSKKRIKASKIRSTVAEALEDITALFYDEERNEIYTGNRHGLVHVWSN</sequence>
<name>A0AAW2TE20_SESRA</name>
<comment type="caution">
    <text evidence="1">The sequence shown here is derived from an EMBL/GenBank/DDBJ whole genome shotgun (WGS) entry which is preliminary data.</text>
</comment>
<proteinExistence type="predicted"/>
<dbReference type="PANTHER" id="PTHR31789">
    <property type="entry name" value="OS05G0482600 PROTEIN"/>
    <property type="match status" value="1"/>
</dbReference>
<dbReference type="InterPro" id="IPR057221">
    <property type="entry name" value="DUF7899"/>
</dbReference>
<reference evidence="1" key="1">
    <citation type="submission" date="2020-06" db="EMBL/GenBank/DDBJ databases">
        <authorList>
            <person name="Li T."/>
            <person name="Hu X."/>
            <person name="Zhang T."/>
            <person name="Song X."/>
            <person name="Zhang H."/>
            <person name="Dai N."/>
            <person name="Sheng W."/>
            <person name="Hou X."/>
            <person name="Wei L."/>
        </authorList>
    </citation>
    <scope>NUCLEOTIDE SEQUENCE</scope>
    <source>
        <strain evidence="1">G02</strain>
        <tissue evidence="1">Leaf</tissue>
    </source>
</reference>